<dbReference type="RefSeq" id="XP_010787620.1">
    <property type="nucleotide sequence ID" value="XM_010789318.1"/>
</dbReference>
<feature type="compositionally biased region" description="Basic and acidic residues" evidence="1">
    <location>
        <begin position="99"/>
        <end position="111"/>
    </location>
</feature>
<dbReference type="Proteomes" id="UP000504611">
    <property type="component" value="Unplaced"/>
</dbReference>
<protein>
    <submittedName>
        <fullName evidence="3">Voltage-dependent N-type calcium channel subunit alpha-1B-like</fullName>
    </submittedName>
</protein>
<dbReference type="KEGG" id="ncc:104961099"/>
<evidence type="ECO:0000256" key="1">
    <source>
        <dbReference type="SAM" id="MobiDB-lite"/>
    </source>
</evidence>
<dbReference type="GeneID" id="104961099"/>
<accession>A0A6I9PJ00</accession>
<name>A0A6I9PJ00_9TELE</name>
<keyword evidence="2" id="KW-1185">Reference proteome</keyword>
<reference evidence="3" key="1">
    <citation type="submission" date="2025-08" db="UniProtKB">
        <authorList>
            <consortium name="RefSeq"/>
        </authorList>
    </citation>
    <scope>IDENTIFICATION</scope>
    <source>
        <tissue evidence="3">Muscle</tissue>
    </source>
</reference>
<proteinExistence type="predicted"/>
<feature type="region of interest" description="Disordered" evidence="1">
    <location>
        <begin position="1"/>
        <end position="129"/>
    </location>
</feature>
<organism evidence="2 3">
    <name type="scientific">Notothenia coriiceps</name>
    <name type="common">black rockcod</name>
    <dbReference type="NCBI Taxonomy" id="8208"/>
    <lineage>
        <taxon>Eukaryota</taxon>
        <taxon>Metazoa</taxon>
        <taxon>Chordata</taxon>
        <taxon>Craniata</taxon>
        <taxon>Vertebrata</taxon>
        <taxon>Euteleostomi</taxon>
        <taxon>Actinopterygii</taxon>
        <taxon>Neopterygii</taxon>
        <taxon>Teleostei</taxon>
        <taxon>Neoteleostei</taxon>
        <taxon>Acanthomorphata</taxon>
        <taxon>Eupercaria</taxon>
        <taxon>Perciformes</taxon>
        <taxon>Notothenioidei</taxon>
        <taxon>Nototheniidae</taxon>
        <taxon>Notothenia</taxon>
    </lineage>
</organism>
<feature type="compositionally biased region" description="Basic and acidic residues" evidence="1">
    <location>
        <begin position="68"/>
        <end position="86"/>
    </location>
</feature>
<feature type="compositionally biased region" description="Basic residues" evidence="1">
    <location>
        <begin position="87"/>
        <end position="98"/>
    </location>
</feature>
<evidence type="ECO:0000313" key="3">
    <source>
        <dbReference type="RefSeq" id="XP_010787620.1"/>
    </source>
</evidence>
<sequence>MRKMETSASSTLPVPGSGLETQARAASMPRLNAELQRSHSRHSPGIQLASVPDASPLKRSASIVAPRRPQEVNLRDYTLEKPSQDRVHHHHRCHHRRDRDRDKDRERRQRSLDVPLGGQPPGSAGKHTR</sequence>
<evidence type="ECO:0000313" key="2">
    <source>
        <dbReference type="Proteomes" id="UP000504611"/>
    </source>
</evidence>
<dbReference type="AlphaFoldDB" id="A0A6I9PJ00"/>
<dbReference type="OrthoDB" id="8953377at2759"/>
<feature type="compositionally biased region" description="Polar residues" evidence="1">
    <location>
        <begin position="1"/>
        <end position="12"/>
    </location>
</feature>
<gene>
    <name evidence="3" type="primary">LOC104961099</name>
</gene>